<organism evidence="1 2">
    <name type="scientific">Amycolatopsis ultiminotia</name>
    <dbReference type="NCBI Taxonomy" id="543629"/>
    <lineage>
        <taxon>Bacteria</taxon>
        <taxon>Bacillati</taxon>
        <taxon>Actinomycetota</taxon>
        <taxon>Actinomycetes</taxon>
        <taxon>Pseudonocardiales</taxon>
        <taxon>Pseudonocardiaceae</taxon>
        <taxon>Amycolatopsis</taxon>
    </lineage>
</organism>
<proteinExistence type="predicted"/>
<dbReference type="RefSeq" id="WP_344863156.1">
    <property type="nucleotide sequence ID" value="NZ_BAAAZN010000010.1"/>
</dbReference>
<evidence type="ECO:0000313" key="1">
    <source>
        <dbReference type="EMBL" id="GAA3557430.1"/>
    </source>
</evidence>
<dbReference type="EMBL" id="BAAAZN010000010">
    <property type="protein sequence ID" value="GAA3557430.1"/>
    <property type="molecule type" value="Genomic_DNA"/>
</dbReference>
<accession>A0ABP6X070</accession>
<evidence type="ECO:0008006" key="3">
    <source>
        <dbReference type="Google" id="ProtNLM"/>
    </source>
</evidence>
<comment type="caution">
    <text evidence="1">The sequence shown here is derived from an EMBL/GenBank/DDBJ whole genome shotgun (WGS) entry which is preliminary data.</text>
</comment>
<sequence>MTATTARATAGKVAEAVTGVEGLRPATAVSPEVSWLPVDLSGGAVDLTPDLVEVRLIATRLPLPPLLAQAGAAVRAVLDGTEWAATPLRLVVTDLDGAAFG</sequence>
<reference evidence="2" key="1">
    <citation type="journal article" date="2019" name="Int. J. Syst. Evol. Microbiol.">
        <title>The Global Catalogue of Microorganisms (GCM) 10K type strain sequencing project: providing services to taxonomists for standard genome sequencing and annotation.</title>
        <authorList>
            <consortium name="The Broad Institute Genomics Platform"/>
            <consortium name="The Broad Institute Genome Sequencing Center for Infectious Disease"/>
            <person name="Wu L."/>
            <person name="Ma J."/>
        </authorList>
    </citation>
    <scope>NUCLEOTIDE SEQUENCE [LARGE SCALE GENOMIC DNA]</scope>
    <source>
        <strain evidence="2">JCM 16898</strain>
    </source>
</reference>
<dbReference type="Proteomes" id="UP001500689">
    <property type="component" value="Unassembled WGS sequence"/>
</dbReference>
<protein>
    <recommendedName>
        <fullName evidence="3">Nucleopolyhedrovirus P10 family protein</fullName>
    </recommendedName>
</protein>
<gene>
    <name evidence="1" type="ORF">GCM10022222_46270</name>
</gene>
<name>A0ABP6X070_9PSEU</name>
<evidence type="ECO:0000313" key="2">
    <source>
        <dbReference type="Proteomes" id="UP001500689"/>
    </source>
</evidence>
<keyword evidence="2" id="KW-1185">Reference proteome</keyword>